<dbReference type="GeneID" id="64627760"/>
<dbReference type="RefSeq" id="XP_041185868.1">
    <property type="nucleotide sequence ID" value="XM_041333743.1"/>
</dbReference>
<proteinExistence type="predicted"/>
<dbReference type="Proteomes" id="UP000807769">
    <property type="component" value="Unassembled WGS sequence"/>
</dbReference>
<evidence type="ECO:0000313" key="3">
    <source>
        <dbReference type="Proteomes" id="UP000807769"/>
    </source>
</evidence>
<evidence type="ECO:0000313" key="2">
    <source>
        <dbReference type="EMBL" id="KAG1800171.1"/>
    </source>
</evidence>
<feature type="compositionally biased region" description="Low complexity" evidence="1">
    <location>
        <begin position="98"/>
        <end position="108"/>
    </location>
</feature>
<sequence>MFGSTSKQITKLTDKAKVALKGSSRKWKNDVSSMTSTSEPKKAKPNQISRSSKDRDTKPLSPSPSAEDVPTKPTQSCKSVVQMEEEEAAIEISNTDQSSNDGVNNANNDNEDELSNTDKDESPKDELKRLMKDWISPVYAFFNPKPHIVTIEGWHAHEFKCLRKGCKATVRQYLNKKDVQSTRNM</sequence>
<gene>
    <name evidence="2" type="ORF">BJ212DRAFT_1305309</name>
</gene>
<dbReference type="AlphaFoldDB" id="A0A9P7DPX4"/>
<organism evidence="2 3">
    <name type="scientific">Suillus subaureus</name>
    <dbReference type="NCBI Taxonomy" id="48587"/>
    <lineage>
        <taxon>Eukaryota</taxon>
        <taxon>Fungi</taxon>
        <taxon>Dikarya</taxon>
        <taxon>Basidiomycota</taxon>
        <taxon>Agaricomycotina</taxon>
        <taxon>Agaricomycetes</taxon>
        <taxon>Agaricomycetidae</taxon>
        <taxon>Boletales</taxon>
        <taxon>Suillineae</taxon>
        <taxon>Suillaceae</taxon>
        <taxon>Suillus</taxon>
    </lineage>
</organism>
<protein>
    <submittedName>
        <fullName evidence="2">Uncharacterized protein</fullName>
    </submittedName>
</protein>
<reference evidence="2" key="1">
    <citation type="journal article" date="2020" name="New Phytol.">
        <title>Comparative genomics reveals dynamic genome evolution in host specialist ectomycorrhizal fungi.</title>
        <authorList>
            <person name="Lofgren L.A."/>
            <person name="Nguyen N.H."/>
            <person name="Vilgalys R."/>
            <person name="Ruytinx J."/>
            <person name="Liao H.L."/>
            <person name="Branco S."/>
            <person name="Kuo A."/>
            <person name="LaButti K."/>
            <person name="Lipzen A."/>
            <person name="Andreopoulos W."/>
            <person name="Pangilinan J."/>
            <person name="Riley R."/>
            <person name="Hundley H."/>
            <person name="Na H."/>
            <person name="Barry K."/>
            <person name="Grigoriev I.V."/>
            <person name="Stajich J.E."/>
            <person name="Kennedy P.G."/>
        </authorList>
    </citation>
    <scope>NUCLEOTIDE SEQUENCE</scope>
    <source>
        <strain evidence="2">MN1</strain>
    </source>
</reference>
<accession>A0A9P7DPX4</accession>
<feature type="region of interest" description="Disordered" evidence="1">
    <location>
        <begin position="18"/>
        <end position="125"/>
    </location>
</feature>
<dbReference type="OrthoDB" id="2692569at2759"/>
<keyword evidence="3" id="KW-1185">Reference proteome</keyword>
<dbReference type="EMBL" id="JABBWG010000117">
    <property type="protein sequence ID" value="KAG1800171.1"/>
    <property type="molecule type" value="Genomic_DNA"/>
</dbReference>
<name>A0A9P7DPX4_9AGAM</name>
<comment type="caution">
    <text evidence="2">The sequence shown here is derived from an EMBL/GenBank/DDBJ whole genome shotgun (WGS) entry which is preliminary data.</text>
</comment>
<feature type="compositionally biased region" description="Basic and acidic residues" evidence="1">
    <location>
        <begin position="116"/>
        <end position="125"/>
    </location>
</feature>
<evidence type="ECO:0000256" key="1">
    <source>
        <dbReference type="SAM" id="MobiDB-lite"/>
    </source>
</evidence>